<keyword evidence="3" id="KW-1185">Reference proteome</keyword>
<reference evidence="2 3" key="1">
    <citation type="submission" date="2019-05" db="EMBL/GenBank/DDBJ databases">
        <title>Emergence of the Ug99 lineage of the wheat stem rust pathogen through somatic hybridization.</title>
        <authorList>
            <person name="Li F."/>
            <person name="Upadhyaya N.M."/>
            <person name="Sperschneider J."/>
            <person name="Matny O."/>
            <person name="Nguyen-Phuc H."/>
            <person name="Mago R."/>
            <person name="Raley C."/>
            <person name="Miller M.E."/>
            <person name="Silverstein K.A.T."/>
            <person name="Henningsen E."/>
            <person name="Hirsch C.D."/>
            <person name="Visser B."/>
            <person name="Pretorius Z.A."/>
            <person name="Steffenson B.J."/>
            <person name="Schwessinger B."/>
            <person name="Dodds P.N."/>
            <person name="Figueroa M."/>
        </authorList>
    </citation>
    <scope>NUCLEOTIDE SEQUENCE [LARGE SCALE GENOMIC DNA]</scope>
    <source>
        <strain evidence="2">21-0</strain>
    </source>
</reference>
<proteinExistence type="predicted"/>
<dbReference type="AlphaFoldDB" id="A0A5B0PDM6"/>
<evidence type="ECO:0000256" key="1">
    <source>
        <dbReference type="SAM" id="MobiDB-lite"/>
    </source>
</evidence>
<accession>A0A5B0PDM6</accession>
<feature type="region of interest" description="Disordered" evidence="1">
    <location>
        <begin position="1"/>
        <end position="28"/>
    </location>
</feature>
<evidence type="ECO:0000313" key="2">
    <source>
        <dbReference type="EMBL" id="KAA1099707.1"/>
    </source>
</evidence>
<evidence type="ECO:0000313" key="3">
    <source>
        <dbReference type="Proteomes" id="UP000324748"/>
    </source>
</evidence>
<gene>
    <name evidence="2" type="ORF">PGT21_050007</name>
</gene>
<name>A0A5B0PDM6_PUCGR</name>
<protein>
    <submittedName>
        <fullName evidence="2">Uncharacterized protein</fullName>
    </submittedName>
</protein>
<organism evidence="2 3">
    <name type="scientific">Puccinia graminis f. sp. tritici</name>
    <dbReference type="NCBI Taxonomy" id="56615"/>
    <lineage>
        <taxon>Eukaryota</taxon>
        <taxon>Fungi</taxon>
        <taxon>Dikarya</taxon>
        <taxon>Basidiomycota</taxon>
        <taxon>Pucciniomycotina</taxon>
        <taxon>Pucciniomycetes</taxon>
        <taxon>Pucciniales</taxon>
        <taxon>Pucciniaceae</taxon>
        <taxon>Puccinia</taxon>
    </lineage>
</organism>
<dbReference type="EMBL" id="VSWC01000054">
    <property type="protein sequence ID" value="KAA1099707.1"/>
    <property type="molecule type" value="Genomic_DNA"/>
</dbReference>
<dbReference type="OrthoDB" id="10684347at2759"/>
<sequence>MKGRLGKRPAQNQDQSPRKTDWSAVNPQIQGSSIKFNLKEQSKTPEMEPLLTMKKYPFFGNKNGMSLFPEASSSKNLIQKKIHNGCSSEKMKYFGTVGDIHRASKAIILPQKNLIHLDHILKFDEECFLGDHISSEIHKSKLKPLVSFIRLISEPYKPELDPRSIYNFLCTLPSSLPSKEQDKNEAIFKSTLPNHSCKRYDLSFRKLLFHQSLWFKFWYERTGINLEEIEFKGSYQRQIMAKNKLTLLLFYIDTISTVLWKYCQDKSDVYQNDNSLLKQAMNIIFEVDVTQFYNHRFERKSHEANFYKNQENKNKKFALIWDWIATLITRHGSKKLRDVIFYQGDGYFSPFTQQGLHFICFYSIDKLNHRLATHYEPKMRKMFIP</sequence>
<comment type="caution">
    <text evidence="2">The sequence shown here is derived from an EMBL/GenBank/DDBJ whole genome shotgun (WGS) entry which is preliminary data.</text>
</comment>
<dbReference type="Proteomes" id="UP000324748">
    <property type="component" value="Unassembled WGS sequence"/>
</dbReference>